<dbReference type="PANTHER" id="PTHR36848:SF2">
    <property type="entry name" value="SECRETED PROTEIN"/>
    <property type="match status" value="1"/>
</dbReference>
<dbReference type="SUPFAM" id="SSF49785">
    <property type="entry name" value="Galactose-binding domain-like"/>
    <property type="match status" value="1"/>
</dbReference>
<dbReference type="EMBL" id="NMQW01000008">
    <property type="protein sequence ID" value="OXM87140.1"/>
    <property type="molecule type" value="Genomic_DNA"/>
</dbReference>
<dbReference type="AlphaFoldDB" id="A0A229UUU4"/>
<evidence type="ECO:0000313" key="2">
    <source>
        <dbReference type="Proteomes" id="UP000215509"/>
    </source>
</evidence>
<dbReference type="PANTHER" id="PTHR36848">
    <property type="entry name" value="DNA-BINDING PROTEIN (PUTATIVE SECRETED PROTEIN)-RELATED"/>
    <property type="match status" value="1"/>
</dbReference>
<evidence type="ECO:0000313" key="1">
    <source>
        <dbReference type="EMBL" id="OXM87140.1"/>
    </source>
</evidence>
<dbReference type="Proteomes" id="UP000215509">
    <property type="component" value="Unassembled WGS sequence"/>
</dbReference>
<dbReference type="InterPro" id="IPR053161">
    <property type="entry name" value="Ulvan_degrading_GH"/>
</dbReference>
<organism evidence="1 2">
    <name type="scientific">Paenibacillus rigui</name>
    <dbReference type="NCBI Taxonomy" id="554312"/>
    <lineage>
        <taxon>Bacteria</taxon>
        <taxon>Bacillati</taxon>
        <taxon>Bacillota</taxon>
        <taxon>Bacilli</taxon>
        <taxon>Bacillales</taxon>
        <taxon>Paenibacillaceae</taxon>
        <taxon>Paenibacillus</taxon>
    </lineage>
</organism>
<dbReference type="InterPro" id="IPR008979">
    <property type="entry name" value="Galactose-bd-like_sf"/>
</dbReference>
<sequence length="1128" mass="126271">MAEFRMQSFQQPESTYRVHPFWFWNGEMDDDQIRYQIDEMADKGLGGFFVCARQGLQVPYLSDAWFQKVRVAVEAAQRRGLNVWLYDEYPYPSGIAGGEVTLEHPEAKHYTLTHQAERVQGGERLSVELPWARILYAKAIPVTETGEKRWNDAVDVRSSIGNFQAEPIFQKAGLTAYNQKRFFTYRTVQKLEWTAPAGEWEVLVVQEKEIEDFKYYGTFVDPCNHEAMATFIRLTHDKYAQHFGEYFGNTIKGMFTDEIGLLGSIPWSPKLAEFFIEQHGYDLREHLHALLYEEADEAAKIRYDYYQAIHMLLLDAYHKQVHDWCEQYGLKYVTEVPSVRHTTQLYSHVPGGDTAHEKLGRSLDWILNNQAESFRSSAKMVSSIARQLGRERNLIECFHSVGWSMTLQDAKWMIDRMAAQGTNFFNFHAFFYTLDSLMKHDAPPSQFLQNPYWSHFKQLGDYVGRVSYVMSCGQADIKVAVLQPTTTLWAHMGNPFHHFDYGGNQPEEERKLADLKAWWTRICNELTYSGRDFDHLDAELLAEAAVDHGHVLIGNASYSVIILPPMTNLESGAWAKLEAFLAQGGTVISMGQLPYQAIEADGWDAAAVTAAFGLPDAARESLWTGSGNADGAAQLQWTKGEARAYHLPFAASAEASAVLGSMSALLEELQPLAVKLLPAYGGKSLLMQTRRIDADSFLVFVSNQEEAVRDVSLQVAEALWAADGADAERERFTVAVTELSLDRGDEAAVEARQEGEGWSLPVHLDSYESKLFRWTRAVTQADGTAAANDGRTAAGTSPAAQEKPWSLTVDASESTLWTMQTEQANAVRLDAFKLSIRGVNGASNQGLGEGHDDGTLVQVKTFIDQCADLAASTKLPVNMSQLFGTPMRISLSYPLQARYAAALRVDQPLDKVCLVMDQGAVSGNGSILVNGHRIRPADFERTFLYDHMNVGYDITSYIQQGVNEIAVEVEIEQDWNGLIDALYVTGAFQAAFDAEQCPVLKRPVVQELPLTAGPYPGYPYFAGTISFSRDVQLDALPSTSSFELSFEGLDPQFHEVAEVLVNGQSLGARAWMPYRFGGETRLLLEGSNRIEVRVTNTLIGLLEGKYFDYALHELKPVAARWSDVRSIQ</sequence>
<comment type="caution">
    <text evidence="1">The sequence shown here is derived from an EMBL/GenBank/DDBJ whole genome shotgun (WGS) entry which is preliminary data.</text>
</comment>
<dbReference type="InterPro" id="IPR029062">
    <property type="entry name" value="Class_I_gatase-like"/>
</dbReference>
<evidence type="ECO:0008006" key="3">
    <source>
        <dbReference type="Google" id="ProtNLM"/>
    </source>
</evidence>
<protein>
    <recommendedName>
        <fullName evidence="3">Glycoside hydrolase</fullName>
    </recommendedName>
</protein>
<keyword evidence="2" id="KW-1185">Reference proteome</keyword>
<dbReference type="CDD" id="cd03143">
    <property type="entry name" value="A4_beta-galactosidase_middle_domain"/>
    <property type="match status" value="1"/>
</dbReference>
<dbReference type="OrthoDB" id="9761519at2"/>
<dbReference type="Gene3D" id="3.40.50.880">
    <property type="match status" value="1"/>
</dbReference>
<name>A0A229UUU4_9BACL</name>
<dbReference type="Pfam" id="PF17132">
    <property type="entry name" value="Glyco_hydro_106"/>
    <property type="match status" value="1"/>
</dbReference>
<dbReference type="RefSeq" id="WP_094013888.1">
    <property type="nucleotide sequence ID" value="NZ_NMQW01000008.1"/>
</dbReference>
<accession>A0A229UUU4</accession>
<reference evidence="1 2" key="1">
    <citation type="submission" date="2017-07" db="EMBL/GenBank/DDBJ databases">
        <title>Genome sequencing and assembly of Paenibacillus rigui.</title>
        <authorList>
            <person name="Mayilraj S."/>
        </authorList>
    </citation>
    <scope>NUCLEOTIDE SEQUENCE [LARGE SCALE GENOMIC DNA]</scope>
    <source>
        <strain evidence="1 2">JCM 16352</strain>
    </source>
</reference>
<dbReference type="Gene3D" id="2.60.120.260">
    <property type="entry name" value="Galactose-binding domain-like"/>
    <property type="match status" value="1"/>
</dbReference>
<gene>
    <name evidence="1" type="ORF">CF651_05660</name>
</gene>
<proteinExistence type="predicted"/>